<name>A0ABP9Y7R2_9FUNG</name>
<dbReference type="Pfam" id="PF00652">
    <property type="entry name" value="Ricin_B_lectin"/>
    <property type="match status" value="1"/>
</dbReference>
<gene>
    <name evidence="3" type="ORF">HPULCUR_008486</name>
</gene>
<dbReference type="InterPro" id="IPR023198">
    <property type="entry name" value="PGP-like_dom2"/>
</dbReference>
<feature type="compositionally biased region" description="Basic and acidic residues" evidence="1">
    <location>
        <begin position="2094"/>
        <end position="2103"/>
    </location>
</feature>
<feature type="compositionally biased region" description="Low complexity" evidence="1">
    <location>
        <begin position="4115"/>
        <end position="4124"/>
    </location>
</feature>
<dbReference type="Proteomes" id="UP001476247">
    <property type="component" value="Unassembled WGS sequence"/>
</dbReference>
<feature type="domain" description="Ricin B lectin" evidence="2">
    <location>
        <begin position="363"/>
        <end position="496"/>
    </location>
</feature>
<feature type="domain" description="Ricin B lectin" evidence="2">
    <location>
        <begin position="532"/>
        <end position="658"/>
    </location>
</feature>
<dbReference type="PANTHER" id="PTHR36812:SF9">
    <property type="entry name" value="MYB-LIKE PROTEIN X ISOFORM X1"/>
    <property type="match status" value="1"/>
</dbReference>
<protein>
    <recommendedName>
        <fullName evidence="2">Ricin B lectin domain-containing protein</fullName>
    </recommendedName>
</protein>
<evidence type="ECO:0000259" key="2">
    <source>
        <dbReference type="SMART" id="SM00458"/>
    </source>
</evidence>
<feature type="domain" description="Ricin B lectin" evidence="2">
    <location>
        <begin position="7"/>
        <end position="143"/>
    </location>
</feature>
<dbReference type="SUPFAM" id="SSF56784">
    <property type="entry name" value="HAD-like"/>
    <property type="match status" value="1"/>
</dbReference>
<feature type="compositionally biased region" description="Basic and acidic residues" evidence="1">
    <location>
        <begin position="4126"/>
        <end position="4140"/>
    </location>
</feature>
<dbReference type="Gene3D" id="2.80.10.50">
    <property type="match status" value="6"/>
</dbReference>
<feature type="region of interest" description="Disordered" evidence="1">
    <location>
        <begin position="2679"/>
        <end position="2705"/>
    </location>
</feature>
<feature type="compositionally biased region" description="Basic and acidic residues" evidence="1">
    <location>
        <begin position="4026"/>
        <end position="4052"/>
    </location>
</feature>
<dbReference type="EMBL" id="BAABUJ010000025">
    <property type="protein sequence ID" value="GAA5803011.1"/>
    <property type="molecule type" value="Genomic_DNA"/>
</dbReference>
<accession>A0ABP9Y7R2</accession>
<dbReference type="PROSITE" id="PS50231">
    <property type="entry name" value="RICIN_B_LECTIN"/>
    <property type="match status" value="5"/>
</dbReference>
<evidence type="ECO:0000313" key="4">
    <source>
        <dbReference type="Proteomes" id="UP001476247"/>
    </source>
</evidence>
<feature type="region of interest" description="Disordered" evidence="1">
    <location>
        <begin position="4162"/>
        <end position="4184"/>
    </location>
</feature>
<feature type="domain" description="Ricin B lectin" evidence="2">
    <location>
        <begin position="887"/>
        <end position="1023"/>
    </location>
</feature>
<keyword evidence="4" id="KW-1185">Reference proteome</keyword>
<feature type="compositionally biased region" description="Low complexity" evidence="1">
    <location>
        <begin position="2686"/>
        <end position="2705"/>
    </location>
</feature>
<feature type="compositionally biased region" description="Acidic residues" evidence="1">
    <location>
        <begin position="1297"/>
        <end position="1316"/>
    </location>
</feature>
<dbReference type="InterPro" id="IPR036412">
    <property type="entry name" value="HAD-like_sf"/>
</dbReference>
<dbReference type="Gene3D" id="1.10.150.240">
    <property type="entry name" value="Putative phosphatase, domain 2"/>
    <property type="match status" value="1"/>
</dbReference>
<dbReference type="SMART" id="SM00458">
    <property type="entry name" value="RICIN"/>
    <property type="match status" value="6"/>
</dbReference>
<proteinExistence type="predicted"/>
<feature type="domain" description="Ricin B lectin" evidence="2">
    <location>
        <begin position="1425"/>
        <end position="1573"/>
    </location>
</feature>
<comment type="caution">
    <text evidence="3">The sequence shown here is derived from an EMBL/GenBank/DDBJ whole genome shotgun (WGS) entry which is preliminary data.</text>
</comment>
<dbReference type="InterPro" id="IPR000772">
    <property type="entry name" value="Ricin_B_lectin"/>
</dbReference>
<dbReference type="CDD" id="cd23454">
    <property type="entry name" value="beta-trefoil_Ricin_GllA-1"/>
    <property type="match status" value="4"/>
</dbReference>
<feature type="compositionally biased region" description="Acidic residues" evidence="1">
    <location>
        <begin position="4053"/>
        <end position="4063"/>
    </location>
</feature>
<dbReference type="SUPFAM" id="SSF50370">
    <property type="entry name" value="Ricin B-like lectins"/>
    <property type="match status" value="7"/>
</dbReference>
<reference evidence="3 4" key="1">
    <citation type="submission" date="2024-04" db="EMBL/GenBank/DDBJ databases">
        <title>genome sequences of Mucor flavus KT1a and Helicostylum pulchrum KT1b strains isolation_sourced from the surface of a dry-aged beef.</title>
        <authorList>
            <person name="Toyotome T."/>
            <person name="Hosono M."/>
            <person name="Torimaru M."/>
            <person name="Fukuda K."/>
            <person name="Mikami N."/>
        </authorList>
    </citation>
    <scope>NUCLEOTIDE SEQUENCE [LARGE SCALE GENOMIC DNA]</scope>
    <source>
        <strain evidence="3 4">KT1b</strain>
    </source>
</reference>
<feature type="region of interest" description="Disordered" evidence="1">
    <location>
        <begin position="1291"/>
        <end position="1321"/>
    </location>
</feature>
<sequence>MTSFPKGWFFIKNLNNDYVLSTEKFTAGEPVVIASIRSKDYDTQLWQHGEDGRLHNKKTGFVLDLTKGLAKVGSEIIQDNDSDSSESQTFAMNANGHIFLVKNPKLVLGIKESFFTRREGQHVHLQTLEKNTKEHKEQRWEFILPSNKRSVTSSPIDSLKRTISGASLGSFSSNSSTFVDDDGCLDESSHNQLNSFPDSAFFIKSESNGYFIGVDASSVNSPGSRLSIEPLRKNNYESQLWHYDVISGRLMNTKSGFSLSAEELSDDSYICQSSSSTDKDMAFQSWTLTESGEIRLKNNSQFVLGFKKDSWFGLNREGSNVLLQKKTDNKSHSHHKFVVVLPIFKKTTTEIVTTSEQIGVFPDGYFFIKNQKHGLVITVLETDKLAAAVLATSLDSVNYNRQLWKHDNGFLFNKASNLVLDVRGGCIVNGSEICQYKQKQDGFENQQWGLSVEGYIHAKTEKKVVLAISGTMKNSLSLYLANKKTPDHEEQRWNFVLPVFKQKSATVAETTVQKSVSYHHYAQYPSGWFFIRSFAGGASSEFPLVLTASSSSHNVSLTKISKEEWRYQLWMYWNGVLINFATQLAMDVDNVNAGSTICQEARQAESVSQRWSLTIDGFLVHGSNPSLTLVPQVISGDQYKIVLGNHTSGQKENRWGLLSPEIKVENSIQILSKWSITFLTEWKQNATQTVQKIVHRVADWPEDTFFISAQDGLALVPEKSEAYSFLVVKKLEFGQSEHFKWTYRNGYVVHVATGLVLHASDDLVGGSQLQIREQLLADSKTIDQRQKWVIKTDGSIISELKTNLGFALLLKGDKYLVQLAYASNTSEHYSWGFVRGHYESRYSDIYKKEVTVITRTERILLTVQTQRTSASANTKLVAHTYGVFPENWFYIRSKEDSSLVLTAPSRKEGAKLVLSKIDFKIFRRQLWHVQDDGCLINLESDFVIDVAGGAFNAGSDIIQYHEKYLRKHRKNQVWGLSVDGHLHPKARPGLVLGVKGQKAVDGAEIQLHTRGSLDLGYQLWTFASPIFGRTVSGVAGVSAAGVLESNDSDIFIDSVNEATFETTTTDRYERRTKLTVVRRWGLFPEGGFFIRSNYGDEHLSLTVEKKARTGENGRPEFEVTLRPINFKEYQWHFWFYQEGHLINAQTGLALDASVVKGLLVEDGLRTPLFVRDKSMTENQFWSLTVDGEVYLRSDERLVIGVSNSRRTAVSGAQVGLRELRVRTYMNENNQQESSLKSEPWLRWVFSKPVYSTKTSTTTTTTSTTVSQETSASGLVTAGEVVEGCTDEALNVQHKEESADDYSVEDDDDSDDDESDDEVNRKSSLSTAIIGNLGIATAGAGIMAGAAGVISNVITSVPETISTAVIGKQHKQQSQENTSHVTKKTSYKSLKYDRKESYHASIEYIPTGFEKVIRYKTHQKFNFPTTGYFMIKSYLHGFVLDVVDGNTKDGAFVVLAPIKTTNFASQLWSFRDGRVINLKGHNLALDATMTDVVKAGERVVISTKTGTATSSDQHWEFGVEGGLIQLKSDRNLVLSVKELNRVTNKNSTVDVYLQEEKSHLKSNFGRPEQRWEIKVPAMVPVDQTTNATSETKYTIIEGGKISAISSSVSAIIAFEWLKETFHHKVSANNQWPSIQNWFFVRLGSENAFLSSGSSDSTEIKFVSLSKQEDHKQFLWAYVDGYLVNYKYMLRLVYDKQSKKLHLSSKSDTLEQRFSVSSQGVFSVRVNSETIYFNVSSKKVTSSESFSYELVSTATEIKSCKSEQSLQLHIPIFSDAEVEKDSKIALSTVISWVQSSQKSSTTTTTHISQRYGIFPQATWFFIKADIKDSDSLVLAVKNASNKAGSTLVLKRLSFKDFKSQLWTFRNGLLVNYGSKLVIDINGEIFESSKLVQTSEACVSSQKWSLTANGRIQLESYSQYTFGFHQTDNLVEGTEVVLVTNKETYEESATTQAIVWKFSVPVFGTKAQNSATPSTTATTTTTTTMSSIERISTCIEQGALIESIEEAEIKIEDTFVKKNSAASNSSSSVSTDVVQKEKQHGFQNILTGVGIAVTAGAVGVAAATGVAKITEKFSEHRDESKKTNEEKKQSSTSTVVKTEDQKKQESSKVSTAVQGNTSAVTDVDKVTETIIVRRSQRTSVQIIEESRVIIHAWKVIFSQRIHHCKSKAELIATVEESREELFRRLDEHLRVHASVENLVIGSVPEWHVSIHQVKELYRARVFEKFLDRLNTEEISNATELDFDSVLTTTTAEVENHYKLIISTQSKILSESSSSNQVQESQCTEVSIQENILVTVDTIKVTVRYWLIGLYETISIAKENGSSEEEIKVIVQDSRKKLTANLSNIKTRLSTNIEKSSSTSLTSKQTSITNTIETAISQTETVITNQINTICSQKQYIVTEEHWLDVTRTTEERLSSELKVYQTAITQEISEVQKTEISKSDQAEISVVLDEKMVVIAQQTVANKLVETKTKISSWYTEVIQQITLLVEDSKTSSSSEETFKEDTVAIIDAAQIEINTRIEETKLVLRAYYAHLTYLSWAERRRIEYSLDNVKASVIASIIQFKKSIEKSTVTKESIVKYSSYSFGASASRIVLTDIQSIIYKVTNVTDATTVVKTSEDSKSKVETAVIDKVTADTKKSTETKQEGSKKTEVTKVDEVKKTEKIKPVDKTKIVDTIHTEVEETKIGNVGNKTSGSSGKQQSTTEQGSHHTAVGVSTAVLGAAAAAMASAAIYHQYEGKETQQEQKKQDKASVSTAVIEKPAITHTNVIVGKNSETIHVDEQKKTSTGTITKQEKSETLVVVYGQVQVTVNKWITTLNKRVYECAQKKSTNVKQEIDTIIYESQQQLVIEIEKAKRQTTTVIGTSQTSFHDTLSWVRSTVWKQSVEVKRIGYEFATSTETSASRFEEKLSELKETTLKKIDVEIEKSKKSASVIHIVGHSSAAVIAVGKKFEGKDYSKTTCGHSVESSKVSVGILIEDTRVTCEHLFGKLTASVSERVKQGGENVQADVEVIIKNSREEINTYIIESKTEFEKRLTVKKSSDKVDIELANETIKKVQSTLEKVQESYLTQVTRVEEITKSTTVISEVECSEKLTVITHETCEKLNATLSVSETIIGHHIEVIAESSTVEQTTSKTEKTSDSTTKISLGVEYGLLVVAETTKNVSSQISALVESVHNQVNVGSKTLKQDVTTCVETSNKEIDVIFEQAKIKISYELSMVSSHEKEEEERFLATLESIRVSTKQRITQIETVATSSKEETKTVSTKLLQIAEESRHEVSAYYESVKQTVTKKAEKASQVIHNGGISHETTGSSQVIVSHTEEQKKQQELKKQQEHQSKVDLAKKVLAGSAAVAAGTAIAVEIAKKLSEHKKKSEKVEHTQKETAVVIENVQVQYQKWISTLTETVITQSKKTTVSTEEITLTVEKSKAEFIEIIKKASSSEVITEKHQHQILTWIQEIAIAQATRIQEIAISSSSSTAVNVESKLEIIKVSTSQEVEIALEKCKHSGTSVKEFVGVSVEHLQQKEAALLDIRSELVVVIQDVKSSLVAYFQEFTKSVISRIEKGGNNVEKDVAILIANTRKDLSVYVENVKNTATKRLSSLETKSSSSVISIAALSGIATAEIIRVLKSSEETIMQKVNRVHSSVWYIEGNQDSTEIIQSITTIESETTIEITEKIESSKYGFVTAINDQYKCGDVVTKVTEHNHNNMKASLTVQEIKVTIREWLRHLAETVSECSQKGGSSEEIDILIKKENTVIFEYLDVSVTKISETVKTEQYVKYLHQTIEQVKTSINKISSEIKVIAVESTSGSSSCGGFDKMTTIITQHEHKISETLVIYESKISSSTKKQETTAVDKTASTIADKKDKQKQKQDQATKKEVYSVVTVEYILSTVHTWLEELMVDVSEVAKREHDITVVTKEITSIVVDAKEFISAEFEMISKKIRTAKGDATAIQELINILDWTRGMVLQSSAQIQQIGVNCAVSFSSTGGIEQMRPLVHATESQIVIAVGRCNKTIKIEVERNSTHSEKHKVKKDCKKEERKKTECAKAEKKKAQAKKKYESSDSESDSESDSDDSRSDSGKKTSKSKIDCDKSKKSKTEEKVKKDQKKCDEKDKKSKITKKTKQSGSDSSSGSETEEKDKKKKSSIDKKKTAAGIVIGGAIGGAILKKYKDNQSSSSSSSESDSDSGKTKKQTTIVDKKNLSTSDVTIIVNQWYEKLIIDVSQRSKKGGSKASVDIELIVKESVTSITEYLQIISVNAHKYVTDTTIVQQYRASIEWTKNLVIQSSHQIKAIGINCAASSSSKTGGIEQMRPIAVAIQQQVEVEIRRYKLIVGKTEVTQKKTDTAVTVIEHKKNNENVCTGRKAAINRKEYCIQLEQHVSEVVAESKIIIISWFAQLVRDVSICIHQGDNVDENVSVIIEKSKLELESSIKRTKFKFTSSVDVYEQDKTFALVESQINESFKIIQTTMSTNIVEIQKIATKYQSETEVTEKLSTVLENSKVQITDTLETGCKQSITVIQQETTQTESTVTIIDTVESVKTVVVHWQTKLIEEIHVISIDNSIKNKEERIELLIKQATNEIDRATSEAKTKVSINCSSVKKISKSKEQELISSIEYVQKTFTTDVKKIQKISIEAIKNSDTNVKETVTTAVHSSHEKIDTYLTRVTASVIGVATAAIAIHAVNKNEKKEDKKAEVHNEWSVDVKDNVTVLTKWFELFTKRVSEKVRYTGGDVVQNITTETEQAEQEITQIITTARTDFIKRLSHANMDQESYDYACKHYEESLEKVRISIISQVTEVKKIAMHAHNTGNMLVLESELTKLTVTSTESIKIAMGSTVVITHKAQPTDNSSTTNSGSVLQIEVQDDNSIVLGEEEIEFERKEQSVVSHEKKKFEEKKKTEKAEEKKQGVSIEKIAAGAVLAIGVAAGAAAVIKKEDTKKQQISIITKQKLKFDSGITTIESVEISISEWFTSLIQKVSTASKYGASSKKITLIVEESRTQLTEIIEHAKITGSTFCSTASDEQQFISKIEWVSSVAHNQAVQIQQIGINSSTGKTDLTSQMEALSTASYHQIQATLEQLKTTLNFHQKINKIKNKPVTEVDSSKTTVVDKPVCGKMETSVDKTKIAYSVIQETRVTTVALFVSLSEQIITRVRQGGSNIEQDVTSMIELTEIELTKVFNEAKTTSSKVDKKTRLQIEEALTTVHKTAKEQMAEVKTVSIEAVSSTSTDSKVAIQKLVEVSKSSKSKVEYSFTTVSETITASLVTVTQTAKKTTETVQTWFGELTSKINQLLEADDCTSEETQVKIDTVVAEAEVEMKTKISKLQETATTKKTSSTTQVSTDHHLDVFFGNVNSSVQTQLETVKNTVKNTTKSDKETIIAKLNKTETQLKHDVTAHFEAVEQVTTVEHITGTEQKVALEVEKNRHENYKNTIEKVAIGSAAVAAAAAAAIVYHKKSQETQNTTVQVVHESSIKDVQVKIDIWFSQLTDKVTACTKKGGNNVSVEVQKIVEEAQAELDITIEEYKSQQTTTTSTSVTEKRTFIKTLEWVKTTAYTQSSQITHIVKQSSSSSIDLTTQIQNHVCATKQQIDSALEVHCKNDHTIEESKKYTGSNDKKEHINVVEVITESREQTQKRFTLETTVIVQESKTKVTSWLVLLLESITTILHGDSETIKKDIFYRLQVAEKEINVYIEETKQKFLTVSKTTATSHVEVETHTLVVNSVKQTLDCVDSMRTTLLLQMSVLHEAINRIEVEDIDVITKRLEAIITRTQKRVYHTLEIGINLAITSAFEGKVVTWTETAAIPASFKSVRAVAFDLLGTVANYHKTLYTVWKKIVTPKNNVVLSCLDFDTFVEDWYGAYTEVKRENFAKNRPVTDDVTLHEALIHILKRYYVKDLLTESETEQLCDAWRTVGVYDDASIGISRIKNQASAKYATVAISDTFSTRSMIELAQNNCLCFHAQFSAEMFSSQSSSTTTASESVVRGTIKLLGLKYASELAVVSSSAELVSAAKKQGCHAIFIEREESHHETLTECDVKVDGLDIFGESVQSFLEHESMTQVWTNKEAPAAPRVWVQKLKGYLY</sequence>
<dbReference type="InterPro" id="IPR035992">
    <property type="entry name" value="Ricin_B-like_lectins"/>
</dbReference>
<evidence type="ECO:0000313" key="3">
    <source>
        <dbReference type="EMBL" id="GAA5803011.1"/>
    </source>
</evidence>
<feature type="domain" description="Ricin B lectin" evidence="2">
    <location>
        <begin position="198"/>
        <end position="338"/>
    </location>
</feature>
<feature type="region of interest" description="Disordered" evidence="1">
    <location>
        <begin position="2070"/>
        <end position="2111"/>
    </location>
</feature>
<dbReference type="PANTHER" id="PTHR36812">
    <property type="entry name" value="NEUROFILAMENT TRIPLET M PROTEIN-LIKE PROTEIN"/>
    <property type="match status" value="1"/>
</dbReference>
<feature type="compositionally biased region" description="Basic and acidic residues" evidence="1">
    <location>
        <begin position="4064"/>
        <end position="4107"/>
    </location>
</feature>
<feature type="region of interest" description="Disordered" evidence="1">
    <location>
        <begin position="4013"/>
        <end position="4140"/>
    </location>
</feature>
<dbReference type="Gene3D" id="3.40.50.1000">
    <property type="entry name" value="HAD superfamily/HAD-like"/>
    <property type="match status" value="1"/>
</dbReference>
<dbReference type="InterPro" id="IPR023214">
    <property type="entry name" value="HAD_sf"/>
</dbReference>
<evidence type="ECO:0000256" key="1">
    <source>
        <dbReference type="SAM" id="MobiDB-lite"/>
    </source>
</evidence>
<feature type="compositionally biased region" description="Basic and acidic residues" evidence="1">
    <location>
        <begin position="2070"/>
        <end position="2086"/>
    </location>
</feature>
<organism evidence="3 4">
    <name type="scientific">Helicostylum pulchrum</name>
    <dbReference type="NCBI Taxonomy" id="562976"/>
    <lineage>
        <taxon>Eukaryota</taxon>
        <taxon>Fungi</taxon>
        <taxon>Fungi incertae sedis</taxon>
        <taxon>Mucoromycota</taxon>
        <taxon>Mucoromycotina</taxon>
        <taxon>Mucoromycetes</taxon>
        <taxon>Mucorales</taxon>
        <taxon>Mucorineae</taxon>
        <taxon>Mucoraceae</taxon>
        <taxon>Helicostylum</taxon>
    </lineage>
</organism>